<dbReference type="EMBL" id="JACHVZ010000011">
    <property type="protein sequence ID" value="MBB2929663.1"/>
    <property type="molecule type" value="Genomic_DNA"/>
</dbReference>
<dbReference type="RefSeq" id="WP_110384346.1">
    <property type="nucleotide sequence ID" value="NZ_JACHVZ010000011.1"/>
</dbReference>
<accession>A0ABR6FQJ0</accession>
<organism evidence="1 2">
    <name type="scientific">Paraburkholderia silvatlantica</name>
    <dbReference type="NCBI Taxonomy" id="321895"/>
    <lineage>
        <taxon>Bacteria</taxon>
        <taxon>Pseudomonadati</taxon>
        <taxon>Pseudomonadota</taxon>
        <taxon>Betaproteobacteria</taxon>
        <taxon>Burkholderiales</taxon>
        <taxon>Burkholderiaceae</taxon>
        <taxon>Paraburkholderia</taxon>
    </lineage>
</organism>
<evidence type="ECO:0008006" key="3">
    <source>
        <dbReference type="Google" id="ProtNLM"/>
    </source>
</evidence>
<proteinExistence type="predicted"/>
<dbReference type="Proteomes" id="UP000533533">
    <property type="component" value="Unassembled WGS sequence"/>
</dbReference>
<evidence type="ECO:0000313" key="2">
    <source>
        <dbReference type="Proteomes" id="UP000533533"/>
    </source>
</evidence>
<reference evidence="1 2" key="1">
    <citation type="submission" date="2020-08" db="EMBL/GenBank/DDBJ databases">
        <title>Genomic Encyclopedia of Type Strains, Phase IV (KMG-V): Genome sequencing to study the core and pangenomes of soil and plant-associated prokaryotes.</title>
        <authorList>
            <person name="Whitman W."/>
        </authorList>
    </citation>
    <scope>NUCLEOTIDE SEQUENCE [LARGE SCALE GENOMIC DNA]</scope>
    <source>
        <strain evidence="1 2">SRMrh-85</strain>
    </source>
</reference>
<protein>
    <recommendedName>
        <fullName evidence="3">Mobilization protein</fullName>
    </recommendedName>
</protein>
<keyword evidence="2" id="KW-1185">Reference proteome</keyword>
<gene>
    <name evidence="1" type="ORF">FHX59_004105</name>
</gene>
<evidence type="ECO:0000313" key="1">
    <source>
        <dbReference type="EMBL" id="MBB2929663.1"/>
    </source>
</evidence>
<name>A0ABR6FQJ0_9BURK</name>
<comment type="caution">
    <text evidence="1">The sequence shown here is derived from an EMBL/GenBank/DDBJ whole genome shotgun (WGS) entry which is preliminary data.</text>
</comment>
<sequence length="126" mass="14273">MAEMSSTPKRRNRIEIQFSADEFSRLQELTARAASKSPGAYVKQMALDGVQRSRVRNVFAPNWVPQYVLHIQQLAISLDAIASHCNQQGPEREQTIDALRSIRAELAAHRNYFFQRGAPETEEDAS</sequence>